<organism evidence="2 3">
    <name type="scientific">Mycena citricolor</name>
    <dbReference type="NCBI Taxonomy" id="2018698"/>
    <lineage>
        <taxon>Eukaryota</taxon>
        <taxon>Fungi</taxon>
        <taxon>Dikarya</taxon>
        <taxon>Basidiomycota</taxon>
        <taxon>Agaricomycotina</taxon>
        <taxon>Agaricomycetes</taxon>
        <taxon>Agaricomycetidae</taxon>
        <taxon>Agaricales</taxon>
        <taxon>Marasmiineae</taxon>
        <taxon>Mycenaceae</taxon>
        <taxon>Mycena</taxon>
    </lineage>
</organism>
<feature type="region of interest" description="Disordered" evidence="1">
    <location>
        <begin position="422"/>
        <end position="598"/>
    </location>
</feature>
<feature type="compositionally biased region" description="Basic and acidic residues" evidence="1">
    <location>
        <begin position="339"/>
        <end position="356"/>
    </location>
</feature>
<keyword evidence="3" id="KW-1185">Reference proteome</keyword>
<evidence type="ECO:0000313" key="3">
    <source>
        <dbReference type="Proteomes" id="UP001295794"/>
    </source>
</evidence>
<evidence type="ECO:0008006" key="4">
    <source>
        <dbReference type="Google" id="ProtNLM"/>
    </source>
</evidence>
<gene>
    <name evidence="2" type="ORF">MYCIT1_LOCUS2421</name>
</gene>
<protein>
    <recommendedName>
        <fullName evidence="4">Protein YOP1</fullName>
    </recommendedName>
</protein>
<sequence>MPLFMLVLRLTMVLLNVYDTFKVLKIPISRRSSDGLPSQRSLVQRKRNMKGCLAVWIVWLCFMMYERLAEGVVSLFVPFYDEFKSLAILFLILTRARGAEPIYLHFIRPLLKPYTSTLDTVFDVVRMFGDIIFVVSTYPLRLASDWWHHLFYSAEGSADSDEQHHGGLYAEVQHALQSVSSQIPINGARRRSIGHIRDPALGGAPEQYSPSPPAYAEVGSGATMTPPVMAHQIWHPPPAAYHDEDVDYPGSSLSYVETDSERKSREQHEEWRQYPAFPSAYPPTPLAPSSYRTLPTVSTASLTSFAPIQEEEEEPMYPAMQGFYQSLPSLHDSPSFGHATRDASDDKLTPEIHDQHGGSPKSAPLEDLMEEDDGEEDAFNVTLQTPGALAVPDTVRVTRSKAAAAKTTTVIPLSAMPSLMSRLSSETSSVSDDTSPFAGRKRSREPFAPPEDQKSPIAKDIALTDSEVVVPVTSPPFADDSSATASEVEMDEDGASESEPLTPYVKRRRVASAPSRIQPRRTTRQNAREPPAQTSVTGKPRAAPRSQTTDLAGARASTRLAAGAAIKSKASDPKSVTASAETAAAAGRAGRYAAGTKR</sequence>
<dbReference type="EMBL" id="CAVNYO010000035">
    <property type="protein sequence ID" value="CAK5263148.1"/>
    <property type="molecule type" value="Genomic_DNA"/>
</dbReference>
<feature type="region of interest" description="Disordered" evidence="1">
    <location>
        <begin position="331"/>
        <end position="366"/>
    </location>
</feature>
<feature type="compositionally biased region" description="Low complexity" evidence="1">
    <location>
        <begin position="577"/>
        <end position="598"/>
    </location>
</feature>
<evidence type="ECO:0000313" key="2">
    <source>
        <dbReference type="EMBL" id="CAK5263148.1"/>
    </source>
</evidence>
<reference evidence="2" key="1">
    <citation type="submission" date="2023-11" db="EMBL/GenBank/DDBJ databases">
        <authorList>
            <person name="De Vega J J."/>
            <person name="De Vega J J."/>
        </authorList>
    </citation>
    <scope>NUCLEOTIDE SEQUENCE</scope>
</reference>
<proteinExistence type="predicted"/>
<dbReference type="Proteomes" id="UP001295794">
    <property type="component" value="Unassembled WGS sequence"/>
</dbReference>
<dbReference type="InterPro" id="IPR004345">
    <property type="entry name" value="TB2_DP1_HVA22"/>
</dbReference>
<dbReference type="Pfam" id="PF03134">
    <property type="entry name" value="TB2_DP1_HVA22"/>
    <property type="match status" value="1"/>
</dbReference>
<evidence type="ECO:0000256" key="1">
    <source>
        <dbReference type="SAM" id="MobiDB-lite"/>
    </source>
</evidence>
<name>A0AAD2GVB4_9AGAR</name>
<feature type="compositionally biased region" description="Low complexity" evidence="1">
    <location>
        <begin position="422"/>
        <end position="435"/>
    </location>
</feature>
<feature type="compositionally biased region" description="Low complexity" evidence="1">
    <location>
        <begin position="551"/>
        <end position="565"/>
    </location>
</feature>
<accession>A0AAD2GVB4</accession>
<dbReference type="AlphaFoldDB" id="A0AAD2GVB4"/>
<comment type="caution">
    <text evidence="2">The sequence shown here is derived from an EMBL/GenBank/DDBJ whole genome shotgun (WGS) entry which is preliminary data.</text>
</comment>